<evidence type="ECO:0000256" key="1">
    <source>
        <dbReference type="NCBIfam" id="TIGR02722"/>
    </source>
</evidence>
<dbReference type="RefSeq" id="WP_089181858.1">
    <property type="nucleotide sequence ID" value="NZ_CP043427.1"/>
</dbReference>
<protein>
    <recommendedName>
        <fullName evidence="1">Penicillin-binding protein activator LpoB</fullName>
    </recommendedName>
</protein>
<dbReference type="InterPro" id="IPR014094">
    <property type="entry name" value="LpoB"/>
</dbReference>
<keyword evidence="2" id="KW-0449">Lipoprotein</keyword>
<dbReference type="AlphaFoldDB" id="A0A381DK56"/>
<organism evidence="2 3">
    <name type="scientific">Campylobacter sputorum subsp. sputorum</name>
    <dbReference type="NCBI Taxonomy" id="32024"/>
    <lineage>
        <taxon>Bacteria</taxon>
        <taxon>Pseudomonadati</taxon>
        <taxon>Campylobacterota</taxon>
        <taxon>Epsilonproteobacteria</taxon>
        <taxon>Campylobacterales</taxon>
        <taxon>Campylobacteraceae</taxon>
        <taxon>Campylobacter</taxon>
    </lineage>
</organism>
<dbReference type="Pfam" id="PF13036">
    <property type="entry name" value="LpoB"/>
    <property type="match status" value="1"/>
</dbReference>
<proteinExistence type="predicted"/>
<dbReference type="GeneID" id="93089952"/>
<dbReference type="EMBL" id="UFVD01000001">
    <property type="protein sequence ID" value="SUX11083.1"/>
    <property type="molecule type" value="Genomic_DNA"/>
</dbReference>
<dbReference type="Proteomes" id="UP000254920">
    <property type="component" value="Unassembled WGS sequence"/>
</dbReference>
<sequence>MKKTLIFTSLLAILLLSGCTKQPQYIGDGSGSSVAPVTMGIDKGDFEKAAMDATQSLLSSGALNKPGGGRYVVAIDQVINDTTQRIDTDMLIKKIRIAMLKSGKAVVTSAIKVGGAESTLSHSVRDLRDNDEINQNTIAKKGTMIAPDMGLSGKIIQRNAKTIKGDQLVEYYFQLTLTELASGLAFWEDEIVVGKLGSNKTVTW</sequence>
<dbReference type="Gene3D" id="3.40.50.10610">
    <property type="entry name" value="ABC-type transport auxiliary lipoprotein component"/>
    <property type="match status" value="1"/>
</dbReference>
<keyword evidence="3" id="KW-1185">Reference proteome</keyword>
<dbReference type="NCBIfam" id="TIGR02722">
    <property type="entry name" value="lp"/>
    <property type="match status" value="1"/>
</dbReference>
<evidence type="ECO:0000313" key="3">
    <source>
        <dbReference type="Proteomes" id="UP000254920"/>
    </source>
</evidence>
<reference evidence="2 3" key="1">
    <citation type="submission" date="2018-06" db="EMBL/GenBank/DDBJ databases">
        <authorList>
            <consortium name="Pathogen Informatics"/>
            <person name="Doyle S."/>
        </authorList>
    </citation>
    <scope>NUCLEOTIDE SEQUENCE [LARGE SCALE GENOMIC DNA]</scope>
    <source>
        <strain evidence="2 3">NCTC12475</strain>
    </source>
</reference>
<accession>A0A381DK56</accession>
<evidence type="ECO:0000313" key="2">
    <source>
        <dbReference type="EMBL" id="SUX11083.1"/>
    </source>
</evidence>
<dbReference type="PROSITE" id="PS51257">
    <property type="entry name" value="PROKAR_LIPOPROTEIN"/>
    <property type="match status" value="1"/>
</dbReference>
<name>A0A381DK56_9BACT</name>
<gene>
    <name evidence="2" type="ORF">NCTC12475_01298</name>
</gene>
<dbReference type="OrthoDB" id="272776at2"/>